<dbReference type="AlphaFoldDB" id="A0A517DX56"/>
<keyword evidence="4" id="KW-1185">Reference proteome</keyword>
<dbReference type="GO" id="GO:0009288">
    <property type="term" value="C:bacterial-type flagellum"/>
    <property type="evidence" value="ECO:0007669"/>
    <property type="project" value="InterPro"/>
</dbReference>
<gene>
    <name evidence="3" type="ORF">SPTER_33590</name>
</gene>
<dbReference type="EMBL" id="CP036259">
    <property type="protein sequence ID" value="QDR81939.1"/>
    <property type="molecule type" value="Genomic_DNA"/>
</dbReference>
<organism evidence="3 4">
    <name type="scientific">Sporomusa termitida</name>
    <dbReference type="NCBI Taxonomy" id="2377"/>
    <lineage>
        <taxon>Bacteria</taxon>
        <taxon>Bacillati</taxon>
        <taxon>Bacillota</taxon>
        <taxon>Negativicutes</taxon>
        <taxon>Selenomonadales</taxon>
        <taxon>Sporomusaceae</taxon>
        <taxon>Sporomusa</taxon>
    </lineage>
</organism>
<dbReference type="Pfam" id="PF07195">
    <property type="entry name" value="FliD_C"/>
    <property type="match status" value="1"/>
</dbReference>
<dbReference type="KEGG" id="sted:SPTER_33590"/>
<evidence type="ECO:0000259" key="2">
    <source>
        <dbReference type="Pfam" id="PF07195"/>
    </source>
</evidence>
<sequence>MAILPVTYRTDYQQSPAGSGQPRPGSAVFYPSTEAVNKEVAGLNTAATNLQAALKNFAQGGLLDTLYEISPTDSVYNFKLLSATDRLVSAYNQTNEALQSYGYLNSEGAKLLQQVQAVLQGPAAAKFESIGLTLDQATGNMKFSERRFREAAAEEPAAVRQLLAGDRSLVPVLNSVVQSVVAKQAKYYFNSSFVTYV</sequence>
<feature type="domain" description="Flagellar hook-associated protein 2 C-terminal" evidence="2">
    <location>
        <begin position="44"/>
        <end position="182"/>
    </location>
</feature>
<evidence type="ECO:0000313" key="4">
    <source>
        <dbReference type="Proteomes" id="UP000320776"/>
    </source>
</evidence>
<evidence type="ECO:0000256" key="1">
    <source>
        <dbReference type="SAM" id="MobiDB-lite"/>
    </source>
</evidence>
<evidence type="ECO:0000313" key="3">
    <source>
        <dbReference type="EMBL" id="QDR81939.1"/>
    </source>
</evidence>
<dbReference type="Proteomes" id="UP000320776">
    <property type="component" value="Chromosome"/>
</dbReference>
<protein>
    <recommendedName>
        <fullName evidence="2">Flagellar hook-associated protein 2 C-terminal domain-containing protein</fullName>
    </recommendedName>
</protein>
<name>A0A517DX56_9FIRM</name>
<dbReference type="GO" id="GO:0007155">
    <property type="term" value="P:cell adhesion"/>
    <property type="evidence" value="ECO:0007669"/>
    <property type="project" value="InterPro"/>
</dbReference>
<feature type="region of interest" description="Disordered" evidence="1">
    <location>
        <begin position="1"/>
        <end position="25"/>
    </location>
</feature>
<proteinExistence type="predicted"/>
<dbReference type="InterPro" id="IPR010809">
    <property type="entry name" value="FliD_C"/>
</dbReference>
<dbReference type="RefSeq" id="WP_144351369.1">
    <property type="nucleotide sequence ID" value="NZ_CP036259.1"/>
</dbReference>
<reference evidence="3 4" key="1">
    <citation type="submission" date="2019-02" db="EMBL/GenBank/DDBJ databases">
        <title>Closed genome of Sporomusa termitida DSM 4440.</title>
        <authorList>
            <person name="Poehlein A."/>
            <person name="Daniel R."/>
        </authorList>
    </citation>
    <scope>NUCLEOTIDE SEQUENCE [LARGE SCALE GENOMIC DNA]</scope>
    <source>
        <strain evidence="3 4">DSM 4440</strain>
    </source>
</reference>
<accession>A0A517DX56</accession>